<reference evidence="3 4" key="1">
    <citation type="journal article" date="2019" name="Int. J. Syst. Evol. Microbiol.">
        <title>The Global Catalogue of Microorganisms (GCM) 10K type strain sequencing project: providing services to taxonomists for standard genome sequencing and annotation.</title>
        <authorList>
            <consortium name="The Broad Institute Genomics Platform"/>
            <consortium name="The Broad Institute Genome Sequencing Center for Infectious Disease"/>
            <person name="Wu L."/>
            <person name="Ma J."/>
        </authorList>
    </citation>
    <scope>NUCLEOTIDE SEQUENCE [LARGE SCALE GENOMIC DNA]</scope>
    <source>
        <strain evidence="3 4">JCM 14322</strain>
    </source>
</reference>
<dbReference type="PANTHER" id="PTHR36933:SF1">
    <property type="entry name" value="SLL0788 PROTEIN"/>
    <property type="match status" value="1"/>
</dbReference>
<protein>
    <submittedName>
        <fullName evidence="3">DUF305 domain-containing protein</fullName>
    </submittedName>
</protein>
<evidence type="ECO:0000259" key="2">
    <source>
        <dbReference type="Pfam" id="PF03713"/>
    </source>
</evidence>
<dbReference type="InterPro" id="IPR005183">
    <property type="entry name" value="DUF305_CopM-like"/>
</dbReference>
<dbReference type="InterPro" id="IPR012347">
    <property type="entry name" value="Ferritin-like"/>
</dbReference>
<feature type="domain" description="DUF305" evidence="2">
    <location>
        <begin position="94"/>
        <end position="241"/>
    </location>
</feature>
<gene>
    <name evidence="3" type="ORF">GCM10009749_24670</name>
</gene>
<feature type="region of interest" description="Disordered" evidence="1">
    <location>
        <begin position="53"/>
        <end position="77"/>
    </location>
</feature>
<sequence>MGSANALVPFNEDEVSMTAMRRPPGLGTLRLGTLGLSSALVLSLGLAGCTTSAPEPPAPTSPVVQLGAPGEPNETLSPEDAAKQLEGPKFVEADSEFMLDMMSHHDQALVMTGYVDDRTDDRDIRLLAERMRISQEDEMTTMTRWLQDRFIPVNEESGHGHDGDTMPGMLTDAQLADLEAATGAEFDRLFLQSMIHHHQGALQMVGELYAAGGGNESEIDQFARGVESDQSIEIARMQQMLAERSG</sequence>
<comment type="caution">
    <text evidence="3">The sequence shown here is derived from an EMBL/GenBank/DDBJ whole genome shotgun (WGS) entry which is preliminary data.</text>
</comment>
<dbReference type="Proteomes" id="UP001500002">
    <property type="component" value="Unassembled WGS sequence"/>
</dbReference>
<name>A0ABN2M9U7_9MICO</name>
<evidence type="ECO:0000313" key="4">
    <source>
        <dbReference type="Proteomes" id="UP001500002"/>
    </source>
</evidence>
<accession>A0ABN2M9U7</accession>
<evidence type="ECO:0000256" key="1">
    <source>
        <dbReference type="SAM" id="MobiDB-lite"/>
    </source>
</evidence>
<proteinExistence type="predicted"/>
<keyword evidence="4" id="KW-1185">Reference proteome</keyword>
<dbReference type="PANTHER" id="PTHR36933">
    <property type="entry name" value="SLL0788 PROTEIN"/>
    <property type="match status" value="1"/>
</dbReference>
<dbReference type="EMBL" id="BAAANJ010000009">
    <property type="protein sequence ID" value="GAA1814312.1"/>
    <property type="molecule type" value="Genomic_DNA"/>
</dbReference>
<dbReference type="Gene3D" id="1.20.1260.10">
    <property type="match status" value="1"/>
</dbReference>
<evidence type="ECO:0000313" key="3">
    <source>
        <dbReference type="EMBL" id="GAA1814312.1"/>
    </source>
</evidence>
<dbReference type="Pfam" id="PF03713">
    <property type="entry name" value="DUF305"/>
    <property type="match status" value="1"/>
</dbReference>
<organism evidence="3 4">
    <name type="scientific">Agromyces neolithicus</name>
    <dbReference type="NCBI Taxonomy" id="269420"/>
    <lineage>
        <taxon>Bacteria</taxon>
        <taxon>Bacillati</taxon>
        <taxon>Actinomycetota</taxon>
        <taxon>Actinomycetes</taxon>
        <taxon>Micrococcales</taxon>
        <taxon>Microbacteriaceae</taxon>
        <taxon>Agromyces</taxon>
    </lineage>
</organism>